<reference evidence="1 2" key="1">
    <citation type="journal article" date="2017" name="Front. Microbiol.">
        <title>New Insights into the Diversity of the Genus Faecalibacterium.</title>
        <authorList>
            <person name="Benevides L."/>
            <person name="Burman S."/>
            <person name="Martin R."/>
            <person name="Robert V."/>
            <person name="Thomas M."/>
            <person name="Miquel S."/>
            <person name="Chain F."/>
            <person name="Sokol H."/>
            <person name="Bermudez-Humaran L.G."/>
            <person name="Morrison M."/>
            <person name="Langella P."/>
            <person name="Azevedo V.A."/>
            <person name="Chatel J.M."/>
            <person name="Soares S."/>
        </authorList>
    </citation>
    <scope>NUCLEOTIDE SEQUENCE [LARGE SCALE GENOMIC DNA]</scope>
    <source>
        <strain evidence="1 2">CNCM I 4542</strain>
    </source>
</reference>
<accession>A0A2J4JPB4</accession>
<dbReference type="EMBL" id="NMTS02000032">
    <property type="protein sequence ID" value="PLK29705.1"/>
    <property type="molecule type" value="Genomic_DNA"/>
</dbReference>
<dbReference type="InterPro" id="IPR008183">
    <property type="entry name" value="Aldose_1/G6P_1-epimerase"/>
</dbReference>
<dbReference type="Pfam" id="PF01263">
    <property type="entry name" value="Aldose_epim"/>
    <property type="match status" value="1"/>
</dbReference>
<evidence type="ECO:0000313" key="1">
    <source>
        <dbReference type="EMBL" id="PLK29705.1"/>
    </source>
</evidence>
<dbReference type="InterPro" id="IPR014718">
    <property type="entry name" value="GH-type_carb-bd"/>
</dbReference>
<dbReference type="GO" id="GO:0005975">
    <property type="term" value="P:carbohydrate metabolic process"/>
    <property type="evidence" value="ECO:0007669"/>
    <property type="project" value="InterPro"/>
</dbReference>
<proteinExistence type="predicted"/>
<dbReference type="GO" id="GO:0016853">
    <property type="term" value="F:isomerase activity"/>
    <property type="evidence" value="ECO:0007669"/>
    <property type="project" value="InterPro"/>
</dbReference>
<dbReference type="Gene3D" id="2.70.98.10">
    <property type="match status" value="1"/>
</dbReference>
<sequence>MVSSSVVRLAGFGWQAEVLPAYGMNLIRLARSGSELLRTPEGKTQLRREPQVYGMPLLLPPNRTAGGAFTFQGTTYHLPINEPVYGNHIHGSLARMPFRVTEQTATSVTGFYENRGECYPFPFAITVTHCLTETGTQHLFTLCNTGPKTMPLAFGLHIAFRAKPFFAVPIGQRWEVDERYIPTGRLLPLTSEETAYRDGSDACSGKLIRGFYTAAGHTARIGGLCMNAAEPFNQWVLWNGDGTQDFICIEPMSGAVNALNSGVGLVQLQPGEAKTYTVRLYPWLP</sequence>
<dbReference type="CDD" id="cd01081">
    <property type="entry name" value="Aldose_epim"/>
    <property type="match status" value="1"/>
</dbReference>
<dbReference type="AlphaFoldDB" id="A0A2J4JPB4"/>
<evidence type="ECO:0000313" key="2">
    <source>
        <dbReference type="Proteomes" id="UP000221015"/>
    </source>
</evidence>
<dbReference type="RefSeq" id="WP_097774441.1">
    <property type="nucleotide sequence ID" value="NZ_NMTS02000032.1"/>
</dbReference>
<organism evidence="1 2">
    <name type="scientific">Faecalibacterium prausnitzii</name>
    <dbReference type="NCBI Taxonomy" id="853"/>
    <lineage>
        <taxon>Bacteria</taxon>
        <taxon>Bacillati</taxon>
        <taxon>Bacillota</taxon>
        <taxon>Clostridia</taxon>
        <taxon>Eubacteriales</taxon>
        <taxon>Oscillospiraceae</taxon>
        <taxon>Faecalibacterium</taxon>
    </lineage>
</organism>
<protein>
    <submittedName>
        <fullName evidence="1">Aldose 1-epimerase</fullName>
    </submittedName>
</protein>
<name>A0A2J4JPB4_9FIRM</name>
<comment type="caution">
    <text evidence="1">The sequence shown here is derived from an EMBL/GenBank/DDBJ whole genome shotgun (WGS) entry which is preliminary data.</text>
</comment>
<gene>
    <name evidence="1" type="ORF">CGS50_006970</name>
</gene>
<dbReference type="Proteomes" id="UP000221015">
    <property type="component" value="Unassembled WGS sequence"/>
</dbReference>
<dbReference type="SUPFAM" id="SSF74650">
    <property type="entry name" value="Galactose mutarotase-like"/>
    <property type="match status" value="1"/>
</dbReference>
<dbReference type="InterPro" id="IPR011013">
    <property type="entry name" value="Gal_mutarotase_sf_dom"/>
</dbReference>
<dbReference type="GO" id="GO:0030246">
    <property type="term" value="F:carbohydrate binding"/>
    <property type="evidence" value="ECO:0007669"/>
    <property type="project" value="InterPro"/>
</dbReference>